<dbReference type="SMR" id="A0A1S3B1U8"/>
<dbReference type="eggNOG" id="KOG0504">
    <property type="taxonomic scope" value="Eukaryota"/>
</dbReference>
<keyword evidence="2" id="KW-1133">Transmembrane helix</keyword>
<accession>A0A1S3B1U8</accession>
<feature type="compositionally biased region" description="Low complexity" evidence="1">
    <location>
        <begin position="14"/>
        <end position="34"/>
    </location>
</feature>
<dbReference type="Gene3D" id="1.25.40.20">
    <property type="entry name" value="Ankyrin repeat-containing domain"/>
    <property type="match status" value="1"/>
</dbReference>
<dbReference type="PANTHER" id="PTHR24177">
    <property type="entry name" value="CASKIN"/>
    <property type="match status" value="1"/>
</dbReference>
<feature type="domain" description="PGG" evidence="3">
    <location>
        <begin position="483"/>
        <end position="597"/>
    </location>
</feature>
<feature type="transmembrane region" description="Helical" evidence="2">
    <location>
        <begin position="573"/>
        <end position="599"/>
    </location>
</feature>
<feature type="compositionally biased region" description="Polar residues" evidence="1">
    <location>
        <begin position="1"/>
        <end position="13"/>
    </location>
</feature>
<evidence type="ECO:0000259" key="3">
    <source>
        <dbReference type="Pfam" id="PF13962"/>
    </source>
</evidence>
<evidence type="ECO:0000313" key="4">
    <source>
        <dbReference type="EnsemblPlants" id="MELO3C002429.2.1"/>
    </source>
</evidence>
<feature type="region of interest" description="Disordered" evidence="1">
    <location>
        <begin position="1"/>
        <end position="50"/>
    </location>
</feature>
<protein>
    <recommendedName>
        <fullName evidence="3">PGG domain-containing protein</fullName>
    </recommendedName>
</protein>
<dbReference type="EnsemblPlants" id="MELO3C002429.2.1">
    <property type="protein sequence ID" value="MELO3C002429.2.1"/>
    <property type="gene ID" value="MELO3C002429.2"/>
</dbReference>
<dbReference type="InterPro" id="IPR002110">
    <property type="entry name" value="Ankyrin_rpt"/>
</dbReference>
<dbReference type="Pfam" id="PF13962">
    <property type="entry name" value="PGG"/>
    <property type="match status" value="1"/>
</dbReference>
<feature type="compositionally biased region" description="Polar residues" evidence="1">
    <location>
        <begin position="35"/>
        <end position="50"/>
    </location>
</feature>
<evidence type="ECO:0000256" key="1">
    <source>
        <dbReference type="SAM" id="MobiDB-lite"/>
    </source>
</evidence>
<dbReference type="Gramene" id="MELO3C002429.2.1">
    <property type="protein sequence ID" value="MELO3C002429.2.1"/>
    <property type="gene ID" value="MELO3C002429.2"/>
</dbReference>
<organism evidence="4">
    <name type="scientific">Cucumis melo</name>
    <name type="common">Muskmelon</name>
    <dbReference type="NCBI Taxonomy" id="3656"/>
    <lineage>
        <taxon>Eukaryota</taxon>
        <taxon>Viridiplantae</taxon>
        <taxon>Streptophyta</taxon>
        <taxon>Embryophyta</taxon>
        <taxon>Tracheophyta</taxon>
        <taxon>Spermatophyta</taxon>
        <taxon>Magnoliopsida</taxon>
        <taxon>eudicotyledons</taxon>
        <taxon>Gunneridae</taxon>
        <taxon>Pentapetalae</taxon>
        <taxon>rosids</taxon>
        <taxon>fabids</taxon>
        <taxon>Cucurbitales</taxon>
        <taxon>Cucurbitaceae</taxon>
        <taxon>Benincaseae</taxon>
        <taxon>Cucumis</taxon>
    </lineage>
</organism>
<dbReference type="AlphaFoldDB" id="A0A1S3B1U8"/>
<sequence>MASSVQSTSDGHNSSFSSSTRSHTTDTTSATQSTFVNINDEQGTTMENKGNNNIKKAIELYQAALKGDWEAAKGIFKEDSSWITKKITIKKNTALHVAAAAKRIGFVEELVKLYCSNNHDLFIKNGEGHTALFYAAISGVVRIAEAIVKNDDQRPGNSDVNYAHLIEYYVPLLTAVIYKRKEMASYLFSLSKEVLQPEQQFQLLLATIDSDYYDIALDILKVKSGLAKWREKENGDTALHLLARKPYAIGSSNQLSCLKKYISRFNRVYKTALMQTLAHQVVECLCKFVVENLPEPELRKFITTPSSLLHDAARVGNVEFLIILIRSYPDFIWIADKDSKTIFHVAVEYRQENVFSLIHEIGGVKDFIVNGFNQKNDCNILHLVGMLASPYRLSKVSGTALQMQYEFRWFKEVEEMVTPSHCKMKIKRDQPKDQKPGDQPRRKDDVIDGRTTREPVRKDDDIYGLTPRELFSKKHEDLREKGEEWIRKTANSCMLVATLITTMVFAASFTVRGGNGDYEDVISILQTNVAFKVFIVFDVAALVMSTTSALIFLSILTSRYAEKDFFICLPIKLFFGLVTLFLCIACMAVAFSATFFIAYDKTKMTIPWIIAAVIILPPICFVGFHLELARDILHLSCFRFSPRKHKKRLF</sequence>
<feature type="compositionally biased region" description="Basic and acidic residues" evidence="1">
    <location>
        <begin position="427"/>
        <end position="451"/>
    </location>
</feature>
<dbReference type="PANTHER" id="PTHR24177:SF292">
    <property type="entry name" value="ANKYRIN REPEAT FAMILY PROTEIN-RELATED"/>
    <property type="match status" value="1"/>
</dbReference>
<dbReference type="Pfam" id="PF12796">
    <property type="entry name" value="Ank_2"/>
    <property type="match status" value="1"/>
</dbReference>
<reference evidence="4" key="1">
    <citation type="submission" date="2023-03" db="UniProtKB">
        <authorList>
            <consortium name="EnsemblPlants"/>
        </authorList>
    </citation>
    <scope>IDENTIFICATION</scope>
</reference>
<feature type="region of interest" description="Disordered" evidence="1">
    <location>
        <begin position="421"/>
        <end position="451"/>
    </location>
</feature>
<gene>
    <name evidence="4" type="primary">103485063</name>
</gene>
<keyword evidence="2" id="KW-0812">Transmembrane</keyword>
<proteinExistence type="predicted"/>
<dbReference type="GO" id="GO:0016020">
    <property type="term" value="C:membrane"/>
    <property type="evidence" value="ECO:0007669"/>
    <property type="project" value="TreeGrafter"/>
</dbReference>
<feature type="transmembrane region" description="Helical" evidence="2">
    <location>
        <begin position="529"/>
        <end position="553"/>
    </location>
</feature>
<dbReference type="SMART" id="SM00248">
    <property type="entry name" value="ANK"/>
    <property type="match status" value="6"/>
</dbReference>
<dbReference type="InterPro" id="IPR026961">
    <property type="entry name" value="PGG_dom"/>
</dbReference>
<feature type="transmembrane region" description="Helical" evidence="2">
    <location>
        <begin position="605"/>
        <end position="626"/>
    </location>
</feature>
<dbReference type="SUPFAM" id="SSF48403">
    <property type="entry name" value="Ankyrin repeat"/>
    <property type="match status" value="1"/>
</dbReference>
<evidence type="ECO:0000256" key="2">
    <source>
        <dbReference type="SAM" id="Phobius"/>
    </source>
</evidence>
<dbReference type="InterPro" id="IPR036770">
    <property type="entry name" value="Ankyrin_rpt-contain_sf"/>
</dbReference>
<name>A0A1S3B1U8_CUCME</name>
<keyword evidence="2" id="KW-0472">Membrane</keyword>